<dbReference type="HOGENOM" id="CLU_1090157_0_0_1"/>
<dbReference type="Proteomes" id="UP000001194">
    <property type="component" value="Unassembled WGS sequence"/>
</dbReference>
<feature type="region of interest" description="Disordered" evidence="1">
    <location>
        <begin position="1"/>
        <end position="56"/>
    </location>
</feature>
<dbReference type="GeneID" id="6078860"/>
<feature type="region of interest" description="Disordered" evidence="1">
    <location>
        <begin position="89"/>
        <end position="114"/>
    </location>
</feature>
<evidence type="ECO:0000256" key="1">
    <source>
        <dbReference type="SAM" id="MobiDB-lite"/>
    </source>
</evidence>
<protein>
    <submittedName>
        <fullName evidence="2">Predicted protein</fullName>
    </submittedName>
</protein>
<gene>
    <name evidence="2" type="ORF">LACBIDRAFT_294743</name>
</gene>
<feature type="compositionally biased region" description="Polar residues" evidence="1">
    <location>
        <begin position="98"/>
        <end position="114"/>
    </location>
</feature>
<proteinExistence type="predicted"/>
<keyword evidence="3" id="KW-1185">Reference proteome</keyword>
<reference evidence="2 3" key="1">
    <citation type="journal article" date="2008" name="Nature">
        <title>The genome of Laccaria bicolor provides insights into mycorrhizal symbiosis.</title>
        <authorList>
            <person name="Martin F."/>
            <person name="Aerts A."/>
            <person name="Ahren D."/>
            <person name="Brun A."/>
            <person name="Danchin E.G.J."/>
            <person name="Duchaussoy F."/>
            <person name="Gibon J."/>
            <person name="Kohler A."/>
            <person name="Lindquist E."/>
            <person name="Pereda V."/>
            <person name="Salamov A."/>
            <person name="Shapiro H.J."/>
            <person name="Wuyts J."/>
            <person name="Blaudez D."/>
            <person name="Buee M."/>
            <person name="Brokstein P."/>
            <person name="Canbaeck B."/>
            <person name="Cohen D."/>
            <person name="Courty P.E."/>
            <person name="Coutinho P.M."/>
            <person name="Delaruelle C."/>
            <person name="Detter J.C."/>
            <person name="Deveau A."/>
            <person name="DiFazio S."/>
            <person name="Duplessis S."/>
            <person name="Fraissinet-Tachet L."/>
            <person name="Lucic E."/>
            <person name="Frey-Klett P."/>
            <person name="Fourrey C."/>
            <person name="Feussner I."/>
            <person name="Gay G."/>
            <person name="Grimwood J."/>
            <person name="Hoegger P.J."/>
            <person name="Jain P."/>
            <person name="Kilaru S."/>
            <person name="Labbe J."/>
            <person name="Lin Y.C."/>
            <person name="Legue V."/>
            <person name="Le Tacon F."/>
            <person name="Marmeisse R."/>
            <person name="Melayah D."/>
            <person name="Montanini B."/>
            <person name="Muratet M."/>
            <person name="Nehls U."/>
            <person name="Niculita-Hirzel H."/>
            <person name="Oudot-Le Secq M.P."/>
            <person name="Peter M."/>
            <person name="Quesneville H."/>
            <person name="Rajashekar B."/>
            <person name="Reich M."/>
            <person name="Rouhier N."/>
            <person name="Schmutz J."/>
            <person name="Yin T."/>
            <person name="Chalot M."/>
            <person name="Henrissat B."/>
            <person name="Kuees U."/>
            <person name="Lucas S."/>
            <person name="Van de Peer Y."/>
            <person name="Podila G.K."/>
            <person name="Polle A."/>
            <person name="Pukkila P.J."/>
            <person name="Richardson P.M."/>
            <person name="Rouze P."/>
            <person name="Sanders I.R."/>
            <person name="Stajich J.E."/>
            <person name="Tunlid A."/>
            <person name="Tuskan G."/>
            <person name="Grigoriev I.V."/>
        </authorList>
    </citation>
    <scope>NUCLEOTIDE SEQUENCE [LARGE SCALE GENOMIC DNA]</scope>
    <source>
        <strain evidence="3">S238N-H82 / ATCC MYA-4686</strain>
    </source>
</reference>
<accession>B0DHF3</accession>
<name>B0DHF3_LACBS</name>
<dbReference type="KEGG" id="lbc:LACBIDRAFT_294743"/>
<organism evidence="3">
    <name type="scientific">Laccaria bicolor (strain S238N-H82 / ATCC MYA-4686)</name>
    <name type="common">Bicoloured deceiver</name>
    <name type="synonym">Laccaria laccata var. bicolor</name>
    <dbReference type="NCBI Taxonomy" id="486041"/>
    <lineage>
        <taxon>Eukaryota</taxon>
        <taxon>Fungi</taxon>
        <taxon>Dikarya</taxon>
        <taxon>Basidiomycota</taxon>
        <taxon>Agaricomycotina</taxon>
        <taxon>Agaricomycetes</taxon>
        <taxon>Agaricomycetidae</taxon>
        <taxon>Agaricales</taxon>
        <taxon>Agaricineae</taxon>
        <taxon>Hydnangiaceae</taxon>
        <taxon>Laccaria</taxon>
    </lineage>
</organism>
<feature type="compositionally biased region" description="Low complexity" evidence="1">
    <location>
        <begin position="46"/>
        <end position="56"/>
    </location>
</feature>
<dbReference type="AlphaFoldDB" id="B0DHF3"/>
<dbReference type="EMBL" id="DS547110">
    <property type="protein sequence ID" value="EDR06008.1"/>
    <property type="molecule type" value="Genomic_DNA"/>
</dbReference>
<evidence type="ECO:0000313" key="2">
    <source>
        <dbReference type="EMBL" id="EDR06008.1"/>
    </source>
</evidence>
<dbReference type="RefSeq" id="XP_001883296.1">
    <property type="nucleotide sequence ID" value="XM_001883261.1"/>
</dbReference>
<dbReference type="OrthoDB" id="10421444at2759"/>
<evidence type="ECO:0000313" key="3">
    <source>
        <dbReference type="Proteomes" id="UP000001194"/>
    </source>
</evidence>
<sequence length="255" mass="27854">MPTLHRNHSIASTVSDRSPAQYESFEAPYKSSTVRPAGYNRRLSSRRSQGSSRGLGLDYPYADGVATPSRSPSLSLSCASLPPDSPASTIFGSGSFRRGSTQSNISSASTDYSRRGSTQFNLSQSTSHDFWNAFFNSVAVNKFGPEFTNARLVYDALVKEFPNGLPTHESCMTRGPDHVEDYEEFIRSSFWCCRNCFPLKSFSLQALHNSPLITMEAVDCGPGGIADYAVTLDNLGGKRYWAMTHPEVCPCGGVV</sequence>
<dbReference type="InParanoid" id="B0DHF3"/>
<feature type="compositionally biased region" description="Polar residues" evidence="1">
    <location>
        <begin position="9"/>
        <end position="18"/>
    </location>
</feature>